<dbReference type="PANTHER" id="PTHR12419">
    <property type="entry name" value="OTU DOMAIN CONTAINING PROTEIN"/>
    <property type="match status" value="1"/>
</dbReference>
<dbReference type="GeneID" id="112284953"/>
<dbReference type="EMBL" id="ABEU02000007">
    <property type="protein sequence ID" value="PNR50595.1"/>
    <property type="molecule type" value="Genomic_DNA"/>
</dbReference>
<proteinExistence type="inferred from homology"/>
<evidence type="ECO:0000256" key="1">
    <source>
        <dbReference type="ARBA" id="ARBA00000707"/>
    </source>
</evidence>
<evidence type="ECO:0000256" key="5">
    <source>
        <dbReference type="ARBA" id="ARBA00022801"/>
    </source>
</evidence>
<dbReference type="EnsemblPlants" id="Pp3c7_2070V3.2">
    <property type="protein sequence ID" value="Pp3c7_2070V3.2"/>
    <property type="gene ID" value="Pp3c7_2070"/>
</dbReference>
<keyword evidence="5" id="KW-0378">Hydrolase</keyword>
<dbReference type="PANTHER" id="PTHR12419:SF111">
    <property type="entry name" value="OVARIAN TUMOR DOMAIN-CONTAINING DEUBIQUITINATING ENZYME 9"/>
    <property type="match status" value="1"/>
</dbReference>
<dbReference type="OMA" id="VHYCENS"/>
<evidence type="ECO:0000313" key="8">
    <source>
        <dbReference type="EMBL" id="PNR50595.1"/>
    </source>
</evidence>
<dbReference type="Gramene" id="Pp3c7_2070V3.3">
    <property type="protein sequence ID" value="Pp3c7_2070V3.3"/>
    <property type="gene ID" value="Pp3c7_2070"/>
</dbReference>
<evidence type="ECO:0000313" key="10">
    <source>
        <dbReference type="Proteomes" id="UP000006727"/>
    </source>
</evidence>
<dbReference type="InterPro" id="IPR038765">
    <property type="entry name" value="Papain-like_cys_pep_sf"/>
</dbReference>
<comment type="similarity">
    <text evidence="2">Belongs to the peptidase C85 family.</text>
</comment>
<dbReference type="FunCoup" id="A0A2K1K9Y4">
    <property type="interactions" value="25"/>
</dbReference>
<dbReference type="KEGG" id="ppp:112284953"/>
<evidence type="ECO:0000256" key="6">
    <source>
        <dbReference type="SAM" id="MobiDB-lite"/>
    </source>
</evidence>
<evidence type="ECO:0000256" key="4">
    <source>
        <dbReference type="ARBA" id="ARBA00022786"/>
    </source>
</evidence>
<feature type="domain" description="OTU" evidence="7">
    <location>
        <begin position="269"/>
        <end position="393"/>
    </location>
</feature>
<feature type="compositionally biased region" description="Polar residues" evidence="6">
    <location>
        <begin position="187"/>
        <end position="202"/>
    </location>
</feature>
<evidence type="ECO:0000256" key="3">
    <source>
        <dbReference type="ARBA" id="ARBA00012759"/>
    </source>
</evidence>
<evidence type="ECO:0000256" key="2">
    <source>
        <dbReference type="ARBA" id="ARBA00010407"/>
    </source>
</evidence>
<dbReference type="Proteomes" id="UP000006727">
    <property type="component" value="Chromosome 7"/>
</dbReference>
<reference evidence="8 10" key="2">
    <citation type="journal article" date="2018" name="Plant J.">
        <title>The Physcomitrella patens chromosome-scale assembly reveals moss genome structure and evolution.</title>
        <authorList>
            <person name="Lang D."/>
            <person name="Ullrich K.K."/>
            <person name="Murat F."/>
            <person name="Fuchs J."/>
            <person name="Jenkins J."/>
            <person name="Haas F.B."/>
            <person name="Piednoel M."/>
            <person name="Gundlach H."/>
            <person name="Van Bel M."/>
            <person name="Meyberg R."/>
            <person name="Vives C."/>
            <person name="Morata J."/>
            <person name="Symeonidi A."/>
            <person name="Hiss M."/>
            <person name="Muchero W."/>
            <person name="Kamisugi Y."/>
            <person name="Saleh O."/>
            <person name="Blanc G."/>
            <person name="Decker E.L."/>
            <person name="van Gessel N."/>
            <person name="Grimwood J."/>
            <person name="Hayes R.D."/>
            <person name="Graham S.W."/>
            <person name="Gunter L.E."/>
            <person name="McDaniel S.F."/>
            <person name="Hoernstein S.N.W."/>
            <person name="Larsson A."/>
            <person name="Li F.W."/>
            <person name="Perroud P.F."/>
            <person name="Phillips J."/>
            <person name="Ranjan P."/>
            <person name="Rokshar D.S."/>
            <person name="Rothfels C.J."/>
            <person name="Schneider L."/>
            <person name="Shu S."/>
            <person name="Stevenson D.W."/>
            <person name="Thummler F."/>
            <person name="Tillich M."/>
            <person name="Villarreal Aguilar J.C."/>
            <person name="Widiez T."/>
            <person name="Wong G.K."/>
            <person name="Wymore A."/>
            <person name="Zhang Y."/>
            <person name="Zimmer A.D."/>
            <person name="Quatrano R.S."/>
            <person name="Mayer K.F.X."/>
            <person name="Goodstein D."/>
            <person name="Casacuberta J.M."/>
            <person name="Vandepoele K."/>
            <person name="Reski R."/>
            <person name="Cuming A.C."/>
            <person name="Tuskan G.A."/>
            <person name="Maumus F."/>
            <person name="Salse J."/>
            <person name="Schmutz J."/>
            <person name="Rensing S.A."/>
        </authorList>
    </citation>
    <scope>NUCLEOTIDE SEQUENCE [LARGE SCALE GENOMIC DNA]</scope>
    <source>
        <strain evidence="9 10">cv. Gransden 2004</strain>
    </source>
</reference>
<dbReference type="InterPro" id="IPR050704">
    <property type="entry name" value="Peptidase_C85-like"/>
</dbReference>
<dbReference type="EnsemblPlants" id="Pp3c7_2070V3.3">
    <property type="protein sequence ID" value="Pp3c7_2070V3.3"/>
    <property type="gene ID" value="Pp3c7_2070"/>
</dbReference>
<evidence type="ECO:0000259" key="7">
    <source>
        <dbReference type="PROSITE" id="PS50802"/>
    </source>
</evidence>
<dbReference type="Gene3D" id="3.90.70.80">
    <property type="match status" value="1"/>
</dbReference>
<accession>A0A2K1K9Y4</accession>
<dbReference type="RefSeq" id="XP_024381135.1">
    <property type="nucleotide sequence ID" value="XM_024525367.2"/>
</dbReference>
<dbReference type="FunFam" id="3.90.70.80:FF:000001">
    <property type="entry name" value="OTU domain-containing protein"/>
    <property type="match status" value="1"/>
</dbReference>
<evidence type="ECO:0000313" key="9">
    <source>
        <dbReference type="EnsemblPlants" id="Pp3c7_2070V3.1"/>
    </source>
</evidence>
<keyword evidence="10" id="KW-1185">Reference proteome</keyword>
<dbReference type="CDD" id="cd22751">
    <property type="entry name" value="OTU_plant_OTU9-like"/>
    <property type="match status" value="1"/>
</dbReference>
<organism evidence="8">
    <name type="scientific">Physcomitrium patens</name>
    <name type="common">Spreading-leaved earth moss</name>
    <name type="synonym">Physcomitrella patens</name>
    <dbReference type="NCBI Taxonomy" id="3218"/>
    <lineage>
        <taxon>Eukaryota</taxon>
        <taxon>Viridiplantae</taxon>
        <taxon>Streptophyta</taxon>
        <taxon>Embryophyta</taxon>
        <taxon>Bryophyta</taxon>
        <taxon>Bryophytina</taxon>
        <taxon>Bryopsida</taxon>
        <taxon>Funariidae</taxon>
        <taxon>Funariales</taxon>
        <taxon>Funariaceae</taxon>
        <taxon>Physcomitrium</taxon>
    </lineage>
</organism>
<reference evidence="9" key="3">
    <citation type="submission" date="2020-12" db="UniProtKB">
        <authorList>
            <consortium name="EnsemblPlants"/>
        </authorList>
    </citation>
    <scope>IDENTIFICATION</scope>
</reference>
<gene>
    <name evidence="9" type="primary">LOC112284953</name>
    <name evidence="8" type="ORF">PHYPA_009781</name>
</gene>
<dbReference type="SUPFAM" id="SSF54001">
    <property type="entry name" value="Cysteine proteinases"/>
    <property type="match status" value="1"/>
</dbReference>
<dbReference type="PaxDb" id="3218-PP1S431_23V6.1"/>
<dbReference type="PROSITE" id="PS50802">
    <property type="entry name" value="OTU"/>
    <property type="match status" value="1"/>
</dbReference>
<dbReference type="Pfam" id="PF02338">
    <property type="entry name" value="OTU"/>
    <property type="match status" value="1"/>
</dbReference>
<keyword evidence="4" id="KW-0833">Ubl conjugation pathway</keyword>
<dbReference type="AlphaFoldDB" id="A0A2K1K9Y4"/>
<dbReference type="STRING" id="3218.A0A2K1K9Y4"/>
<dbReference type="GO" id="GO:0004843">
    <property type="term" value="F:cysteine-type deubiquitinase activity"/>
    <property type="evidence" value="ECO:0000318"/>
    <property type="project" value="GO_Central"/>
</dbReference>
<feature type="region of interest" description="Disordered" evidence="6">
    <location>
        <begin position="137"/>
        <end position="167"/>
    </location>
</feature>
<protein>
    <recommendedName>
        <fullName evidence="3">ubiquitinyl hydrolase 1</fullName>
        <ecNumber evidence="3">3.4.19.12</ecNumber>
    </recommendedName>
</protein>
<dbReference type="Gramene" id="Pp3c7_2070V3.1">
    <property type="protein sequence ID" value="Pp3c7_2070V3.1"/>
    <property type="gene ID" value="Pp3c7_2070"/>
</dbReference>
<dbReference type="EnsemblPlants" id="Pp3c7_2070V3.1">
    <property type="protein sequence ID" value="Pp3c7_2070V3.1"/>
    <property type="gene ID" value="Pp3c7_2070"/>
</dbReference>
<dbReference type="EC" id="3.4.19.12" evidence="3"/>
<dbReference type="Gramene" id="Pp3c7_2070V3.2">
    <property type="protein sequence ID" value="Pp3c7_2070V3.2"/>
    <property type="gene ID" value="Pp3c7_2070"/>
</dbReference>
<comment type="catalytic activity">
    <reaction evidence="1">
        <text>Thiol-dependent hydrolysis of ester, thioester, amide, peptide and isopeptide bonds formed by the C-terminal Gly of ubiquitin (a 76-residue protein attached to proteins as an intracellular targeting signal).</text>
        <dbReference type="EC" id="3.4.19.12"/>
    </reaction>
</comment>
<name>A0A2K1K9Y4_PHYPA</name>
<feature type="region of interest" description="Disordered" evidence="6">
    <location>
        <begin position="180"/>
        <end position="206"/>
    </location>
</feature>
<sequence length="416" mass="46431">MVRDDLVRWGLHELEGSGYVANDAGTSGTASVNVVVETTVQNNYDPTAPVLYWVNEGIQVAVGEVVRAEEVEQNEEISVPFQFSPPPIPPSPTTANDAVIAQALHEEFQKLAAAEAAGQACAKDKEAVLVQNWVESAASDTSSGEGSSDPVEKGASASSSASVGNPYGHVTVHYCENSKEDMDRRNTGSLSNPSTVSSSQDPYSLDDDDRQMALALSEEYQRLDREVANRLTKLESLKHVPRTNQSFPTYEDASADHQRLLDRLVLYGLTEQKIKGDGNCQFRALSDQLYRNPELHKYVRKLVVKQLKANPEVYSNYVPMKYSDYLKKMAKNSEWGDHVTLQAASDHFGVKISLITSFRDTCFIEIIPEQQKSPREIYLSFWAEIHYNSIYPVGSYYQDTHERHGKKRNLLAKIFD</sequence>
<dbReference type="InterPro" id="IPR003323">
    <property type="entry name" value="OTU_dom"/>
</dbReference>
<dbReference type="RefSeq" id="XP_073391513.1">
    <property type="nucleotide sequence ID" value="XM_073535412.1"/>
</dbReference>
<reference evidence="8 10" key="1">
    <citation type="journal article" date="2008" name="Science">
        <title>The Physcomitrella genome reveals evolutionary insights into the conquest of land by plants.</title>
        <authorList>
            <person name="Rensing S."/>
            <person name="Lang D."/>
            <person name="Zimmer A."/>
            <person name="Terry A."/>
            <person name="Salamov A."/>
            <person name="Shapiro H."/>
            <person name="Nishiyama T."/>
            <person name="Perroud P.-F."/>
            <person name="Lindquist E."/>
            <person name="Kamisugi Y."/>
            <person name="Tanahashi T."/>
            <person name="Sakakibara K."/>
            <person name="Fujita T."/>
            <person name="Oishi K."/>
            <person name="Shin-I T."/>
            <person name="Kuroki Y."/>
            <person name="Toyoda A."/>
            <person name="Suzuki Y."/>
            <person name="Hashimoto A."/>
            <person name="Yamaguchi K."/>
            <person name="Sugano A."/>
            <person name="Kohara Y."/>
            <person name="Fujiyama A."/>
            <person name="Anterola A."/>
            <person name="Aoki S."/>
            <person name="Ashton N."/>
            <person name="Barbazuk W.B."/>
            <person name="Barker E."/>
            <person name="Bennetzen J."/>
            <person name="Bezanilla M."/>
            <person name="Blankenship R."/>
            <person name="Cho S.H."/>
            <person name="Dutcher S."/>
            <person name="Estelle M."/>
            <person name="Fawcett J.A."/>
            <person name="Gundlach H."/>
            <person name="Hanada K."/>
            <person name="Heyl A."/>
            <person name="Hicks K.A."/>
            <person name="Hugh J."/>
            <person name="Lohr M."/>
            <person name="Mayer K."/>
            <person name="Melkozernov A."/>
            <person name="Murata T."/>
            <person name="Nelson D."/>
            <person name="Pils B."/>
            <person name="Prigge M."/>
            <person name="Reiss B."/>
            <person name="Renner T."/>
            <person name="Rombauts S."/>
            <person name="Rushton P."/>
            <person name="Sanderfoot A."/>
            <person name="Schween G."/>
            <person name="Shiu S.-H."/>
            <person name="Stueber K."/>
            <person name="Theodoulou F.L."/>
            <person name="Tu H."/>
            <person name="Van de Peer Y."/>
            <person name="Verrier P.J."/>
            <person name="Waters E."/>
            <person name="Wood A."/>
            <person name="Yang L."/>
            <person name="Cove D."/>
            <person name="Cuming A."/>
            <person name="Hasebe M."/>
            <person name="Lucas S."/>
            <person name="Mishler D.B."/>
            <person name="Reski R."/>
            <person name="Grigoriev I."/>
            <person name="Quatrano R.S."/>
            <person name="Boore J.L."/>
        </authorList>
    </citation>
    <scope>NUCLEOTIDE SEQUENCE [LARGE SCALE GENOMIC DNA]</scope>
    <source>
        <strain evidence="9 10">cv. Gransden 2004</strain>
    </source>
</reference>